<dbReference type="Proteomes" id="UP001144256">
    <property type="component" value="Unassembled WGS sequence"/>
</dbReference>
<dbReference type="PANTHER" id="PTHR30217">
    <property type="entry name" value="PEPTIDASE U32 FAMILY"/>
    <property type="match status" value="1"/>
</dbReference>
<dbReference type="EMBL" id="BRLB01000014">
    <property type="protein sequence ID" value="GKX31192.1"/>
    <property type="molecule type" value="Genomic_DNA"/>
</dbReference>
<protein>
    <submittedName>
        <fullName evidence="1">Peptidase U32</fullName>
    </submittedName>
</protein>
<gene>
    <name evidence="1" type="ORF">SH1V18_36720</name>
</gene>
<proteinExistence type="predicted"/>
<sequence>MKYYVVPADFKTETIDKYYKLNNTYSDSKVIETYGQLTIGNSLGSGRAGDLIPKIDIHGLKNYISYSRDKGIGFSYTLNATCLGNREFEEEGIEEILGFLKKLYEIGVRSLIIAMPTLFEIVKMSGYDFEIKASTLCQITNVNKAVSFKKLGVSKIVLEESINRDFKTIKDIVGAFGDGVEIIVNVICHKNCTYRMFHQNQVSHDKEVNTKSSTYYSHRCMMKRAEEPSNLLKMNWVRPEDIKYYHEMGIQYYKLQGRQAVLHGDMVKTVESYFKESFDGNLMDLLDGFHSTNAFKVYIDNKKLDSFLKPFRTNDNFCKNNCDACNYCNKFVGKVVDLEQTKEVFDAATKFYQQCDHFNNSVKKIVNDGLHGKTDERSTGIAGSVEFDFE</sequence>
<dbReference type="AlphaFoldDB" id="A0A9W5YBZ0"/>
<evidence type="ECO:0000313" key="2">
    <source>
        <dbReference type="Proteomes" id="UP001144256"/>
    </source>
</evidence>
<dbReference type="InterPro" id="IPR001539">
    <property type="entry name" value="Peptidase_U32"/>
</dbReference>
<organism evidence="1 2">
    <name type="scientific">Vallitalea longa</name>
    <dbReference type="NCBI Taxonomy" id="2936439"/>
    <lineage>
        <taxon>Bacteria</taxon>
        <taxon>Bacillati</taxon>
        <taxon>Bacillota</taxon>
        <taxon>Clostridia</taxon>
        <taxon>Lachnospirales</taxon>
        <taxon>Vallitaleaceae</taxon>
        <taxon>Vallitalea</taxon>
    </lineage>
</organism>
<evidence type="ECO:0000313" key="1">
    <source>
        <dbReference type="EMBL" id="GKX31192.1"/>
    </source>
</evidence>
<dbReference type="Pfam" id="PF01136">
    <property type="entry name" value="Peptidase_U32"/>
    <property type="match status" value="1"/>
</dbReference>
<accession>A0A9W5YBZ0</accession>
<reference evidence="1" key="1">
    <citation type="submission" date="2022-06" db="EMBL/GenBank/DDBJ databases">
        <title>Vallitalea longa sp. nov., an anaerobic bacterium isolated from marine sediment.</title>
        <authorList>
            <person name="Hirano S."/>
            <person name="Terahara T."/>
            <person name="Mori K."/>
            <person name="Hamada M."/>
            <person name="Matsumoto R."/>
            <person name="Kobayashi T."/>
        </authorList>
    </citation>
    <scope>NUCLEOTIDE SEQUENCE</scope>
    <source>
        <strain evidence="1">SH18-1</strain>
    </source>
</reference>
<name>A0A9W5YBZ0_9FIRM</name>
<comment type="caution">
    <text evidence="1">The sequence shown here is derived from an EMBL/GenBank/DDBJ whole genome shotgun (WGS) entry which is preliminary data.</text>
</comment>
<dbReference type="PANTHER" id="PTHR30217:SF10">
    <property type="entry name" value="23S RRNA 5-HYDROXYCYTIDINE C2501 SYNTHASE"/>
    <property type="match status" value="1"/>
</dbReference>
<keyword evidence="2" id="KW-1185">Reference proteome</keyword>
<dbReference type="RefSeq" id="WP_281817995.1">
    <property type="nucleotide sequence ID" value="NZ_BRLB01000014.1"/>
</dbReference>
<dbReference type="InterPro" id="IPR051454">
    <property type="entry name" value="RNA/ubiquinone_mod_enzymes"/>
</dbReference>